<evidence type="ECO:0000256" key="1">
    <source>
        <dbReference type="SAM" id="Coils"/>
    </source>
</evidence>
<protein>
    <recommendedName>
        <fullName evidence="5">IMD domain-containing protein</fullName>
    </recommendedName>
</protein>
<dbReference type="STRING" id="50990.A0A4Y7QDX8"/>
<feature type="compositionally biased region" description="Low complexity" evidence="2">
    <location>
        <begin position="344"/>
        <end position="353"/>
    </location>
</feature>
<feature type="compositionally biased region" description="Low complexity" evidence="2">
    <location>
        <begin position="791"/>
        <end position="811"/>
    </location>
</feature>
<dbReference type="InterPro" id="IPR027267">
    <property type="entry name" value="AH/BAR_dom_sf"/>
</dbReference>
<evidence type="ECO:0008006" key="5">
    <source>
        <dbReference type="Google" id="ProtNLM"/>
    </source>
</evidence>
<keyword evidence="4" id="KW-1185">Reference proteome</keyword>
<feature type="region of interest" description="Disordered" evidence="2">
    <location>
        <begin position="393"/>
        <end position="488"/>
    </location>
</feature>
<dbReference type="AlphaFoldDB" id="A0A4Y7QDX8"/>
<feature type="compositionally biased region" description="Gly residues" evidence="2">
    <location>
        <begin position="245"/>
        <end position="266"/>
    </location>
</feature>
<proteinExistence type="predicted"/>
<dbReference type="Gene3D" id="1.20.1270.60">
    <property type="entry name" value="Arfaptin homology (AH) domain/BAR domain"/>
    <property type="match status" value="1"/>
</dbReference>
<feature type="coiled-coil region" evidence="1">
    <location>
        <begin position="722"/>
        <end position="770"/>
    </location>
</feature>
<sequence>MAAQVLLAERTDVHKSCKSLETIVNLFNDYCQALDTLTTAQKKLAKALRDASSLRFPPAHGNGQGDTGTGIAANAMNAVAGVFENLADVDAKFVKVADRECEAVSADLKKWFKKLAKEERNHDEKISAANAKIKQAGQAYEKKAKRKDRDAGDEHARYVHILSTIGPEMSQDKYNHALLVTQRHTSTLYAVISCLARVAESEWARACESVRRFAPAIGHIGELRAYLEGGWTGVVPGGLPDVNVGNGGEGVDGVVSGNGGRGGEGSGETEQESPTTATAGRVPSFPASQLQPPPYLSTPGSQSHSGQQSPQISPASSSANLSTSSTNVATTTTQTNIGGGSGGANANANVNTTHTPLTPPKRPFADQDRSMSVRSIESLSNFPAPPTHFPLPALASPMAHTSHTNNNANANLSGGAGGAGGATRSPSHPHPAVDRGHGAHERQEYFAPGPNAQQDSQYDRSTEANQNQNSGQTQPSAFNNTLPTLTESPRSLHSDIAFSQPTDGNISESAAKHREDTIYAASTTSIATSAATTNDRERRALGLSVAAALAQGVLVNGGNDGKRVEGGEPQRDRMISTGRRTSGGGAWELERTESVKSNGSIVAALRDRWGRSPSQNLNPPTSPTAPPRDVPRLPHSVTDLATRYTPIDDLQQAERSGYRSTIDTSPSPQRRQYTTGTSIDTTALSQSQSSSSPSSSPHTQTSSTTPMNPGNEDAARRRRRLAELEELEIREHEHELREREREIAVRARQLEAERAQLQSARAGLDAYSDEFERAREGLGGTAFADRGGGQSQLQLQQQQNQQNQQRPHPQQYSYSTTNLANTHTRALPSSPSIDRARPQSQYDLQSPPHQQSAPQPPNPNSNSNVNDHAPYCGCHTCSAVHYASTSSAAAGASARELVPPGPPIQLRPEKPKGWMRRLSMPVGNAFSLDSRKSGGVGGGGGVSPISPGGGVGGSLGALGRGSGSRQGLMAPPLENGKLAARRSFEQDATGGISNVAARTRKISFGRR</sequence>
<feature type="compositionally biased region" description="Low complexity" evidence="2">
    <location>
        <begin position="297"/>
        <end position="336"/>
    </location>
</feature>
<feature type="region of interest" description="Disordered" evidence="2">
    <location>
        <begin position="925"/>
        <end position="971"/>
    </location>
</feature>
<evidence type="ECO:0000313" key="4">
    <source>
        <dbReference type="Proteomes" id="UP000294933"/>
    </source>
</evidence>
<dbReference type="OrthoDB" id="2450055at2759"/>
<feature type="compositionally biased region" description="Low complexity" evidence="2">
    <location>
        <begin position="685"/>
        <end position="706"/>
    </location>
</feature>
<feature type="compositionally biased region" description="Basic and acidic residues" evidence="2">
    <location>
        <begin position="560"/>
        <end position="574"/>
    </location>
</feature>
<gene>
    <name evidence="3" type="ORF">BD410DRAFT_826407</name>
</gene>
<organism evidence="3 4">
    <name type="scientific">Rickenella mellea</name>
    <dbReference type="NCBI Taxonomy" id="50990"/>
    <lineage>
        <taxon>Eukaryota</taxon>
        <taxon>Fungi</taxon>
        <taxon>Dikarya</taxon>
        <taxon>Basidiomycota</taxon>
        <taxon>Agaricomycotina</taxon>
        <taxon>Agaricomycetes</taxon>
        <taxon>Hymenochaetales</taxon>
        <taxon>Rickenellaceae</taxon>
        <taxon>Rickenella</taxon>
    </lineage>
</organism>
<name>A0A4Y7QDX8_9AGAM</name>
<feature type="region of interest" description="Disordered" evidence="2">
    <location>
        <begin position="243"/>
        <end position="372"/>
    </location>
</feature>
<feature type="region of interest" description="Disordered" evidence="2">
    <location>
        <begin position="780"/>
        <end position="864"/>
    </location>
</feature>
<dbReference type="Proteomes" id="UP000294933">
    <property type="component" value="Unassembled WGS sequence"/>
</dbReference>
<feature type="region of interest" description="Disordered" evidence="2">
    <location>
        <begin position="893"/>
        <end position="913"/>
    </location>
</feature>
<accession>A0A4Y7QDX8</accession>
<feature type="compositionally biased region" description="Gly residues" evidence="2">
    <location>
        <begin position="934"/>
        <end position="964"/>
    </location>
</feature>
<feature type="region of interest" description="Disordered" evidence="2">
    <location>
        <begin position="560"/>
        <end position="585"/>
    </location>
</feature>
<feature type="compositionally biased region" description="Polar residues" evidence="2">
    <location>
        <begin position="812"/>
        <end position="844"/>
    </location>
</feature>
<keyword evidence="1" id="KW-0175">Coiled coil</keyword>
<reference evidence="3 4" key="1">
    <citation type="submission" date="2018-06" db="EMBL/GenBank/DDBJ databases">
        <title>A transcriptomic atlas of mushroom development highlights an independent origin of complex multicellularity.</title>
        <authorList>
            <consortium name="DOE Joint Genome Institute"/>
            <person name="Krizsan K."/>
            <person name="Almasi E."/>
            <person name="Merenyi Z."/>
            <person name="Sahu N."/>
            <person name="Viragh M."/>
            <person name="Koszo T."/>
            <person name="Mondo S."/>
            <person name="Kiss B."/>
            <person name="Balint B."/>
            <person name="Kues U."/>
            <person name="Barry K."/>
            <person name="Hegedus J.C."/>
            <person name="Henrissat B."/>
            <person name="Johnson J."/>
            <person name="Lipzen A."/>
            <person name="Ohm R."/>
            <person name="Nagy I."/>
            <person name="Pangilinan J."/>
            <person name="Yan J."/>
            <person name="Xiong Y."/>
            <person name="Grigoriev I.V."/>
            <person name="Hibbett D.S."/>
            <person name="Nagy L.G."/>
        </authorList>
    </citation>
    <scope>NUCLEOTIDE SEQUENCE [LARGE SCALE GENOMIC DNA]</scope>
    <source>
        <strain evidence="3 4">SZMC22713</strain>
    </source>
</reference>
<feature type="region of interest" description="Disordered" evidence="2">
    <location>
        <begin position="607"/>
        <end position="716"/>
    </location>
</feature>
<feature type="compositionally biased region" description="Basic and acidic residues" evidence="2">
    <location>
        <begin position="431"/>
        <end position="444"/>
    </location>
</feature>
<feature type="compositionally biased region" description="Polar residues" evidence="2">
    <location>
        <begin position="658"/>
        <end position="684"/>
    </location>
</feature>
<evidence type="ECO:0000256" key="2">
    <source>
        <dbReference type="SAM" id="MobiDB-lite"/>
    </source>
</evidence>
<dbReference type="VEuPathDB" id="FungiDB:BD410DRAFT_826407"/>
<evidence type="ECO:0000313" key="3">
    <source>
        <dbReference type="EMBL" id="TDL25824.1"/>
    </source>
</evidence>
<feature type="compositionally biased region" description="Polar residues" evidence="2">
    <location>
        <begin position="463"/>
        <end position="488"/>
    </location>
</feature>
<dbReference type="EMBL" id="ML170163">
    <property type="protein sequence ID" value="TDL25824.1"/>
    <property type="molecule type" value="Genomic_DNA"/>
</dbReference>